<evidence type="ECO:0000313" key="2">
    <source>
        <dbReference type="EMBL" id="KKL59112.1"/>
    </source>
</evidence>
<dbReference type="AlphaFoldDB" id="A0A0F9G789"/>
<accession>A0A0F9G789</accession>
<feature type="transmembrane region" description="Helical" evidence="1">
    <location>
        <begin position="140"/>
        <end position="158"/>
    </location>
</feature>
<feature type="transmembrane region" description="Helical" evidence="1">
    <location>
        <begin position="107"/>
        <end position="128"/>
    </location>
</feature>
<organism evidence="2">
    <name type="scientific">marine sediment metagenome</name>
    <dbReference type="NCBI Taxonomy" id="412755"/>
    <lineage>
        <taxon>unclassified sequences</taxon>
        <taxon>metagenomes</taxon>
        <taxon>ecological metagenomes</taxon>
    </lineage>
</organism>
<proteinExistence type="predicted"/>
<sequence>MSATALSAVVSSSLARAARHLAVASNGLAVAAFQWRDEDLLLLGTLAALAVLSELLDFAPFGNSRISLSVALILVAGTVSGLPGVALVVSVAVATDFVVHPKPLFKAAFNEGALLLAGAAYVGTLRAFSTGYGGDNWPGIIGPALLGAALNFAVLPSAL</sequence>
<feature type="transmembrane region" description="Helical" evidence="1">
    <location>
        <begin position="71"/>
        <end position="95"/>
    </location>
</feature>
<feature type="transmembrane region" description="Helical" evidence="1">
    <location>
        <begin position="41"/>
        <end position="59"/>
    </location>
</feature>
<name>A0A0F9G789_9ZZZZ</name>
<keyword evidence="1" id="KW-0472">Membrane</keyword>
<reference evidence="2" key="1">
    <citation type="journal article" date="2015" name="Nature">
        <title>Complex archaea that bridge the gap between prokaryotes and eukaryotes.</title>
        <authorList>
            <person name="Spang A."/>
            <person name="Saw J.H."/>
            <person name="Jorgensen S.L."/>
            <person name="Zaremba-Niedzwiedzka K."/>
            <person name="Martijn J."/>
            <person name="Lind A.E."/>
            <person name="van Eijk R."/>
            <person name="Schleper C."/>
            <person name="Guy L."/>
            <person name="Ettema T.J."/>
        </authorList>
    </citation>
    <scope>NUCLEOTIDE SEQUENCE</scope>
</reference>
<protein>
    <submittedName>
        <fullName evidence="2">Uncharacterized protein</fullName>
    </submittedName>
</protein>
<evidence type="ECO:0000256" key="1">
    <source>
        <dbReference type="SAM" id="Phobius"/>
    </source>
</evidence>
<gene>
    <name evidence="2" type="ORF">LCGC14_2218590</name>
</gene>
<dbReference type="EMBL" id="LAZR01029598">
    <property type="protein sequence ID" value="KKL59112.1"/>
    <property type="molecule type" value="Genomic_DNA"/>
</dbReference>
<keyword evidence="1" id="KW-1133">Transmembrane helix</keyword>
<keyword evidence="1" id="KW-0812">Transmembrane</keyword>
<comment type="caution">
    <text evidence="2">The sequence shown here is derived from an EMBL/GenBank/DDBJ whole genome shotgun (WGS) entry which is preliminary data.</text>
</comment>